<sequence length="279" mass="31235">MMPTGFPHYTSPKRKREPSESDCYSPSASPTSTVSVASFQETRLREDIEQGRHSPRAAVAGRFGQLAIRGDRFLGQTPPGNSQGEDIRQVHLQLEEQGVEYENHKPKTMPEALPPITDESVSGQDLHQPPGVVAAVTDDAPTTPKKSSSRKRVTPSPKKKTRSRFALELSQAKTIPSYRLSPETTPEDPFTWHDNEITGHNPSDPTDDGYGINGVGFKPTAAMAWARSQKRQKQVADWKSREAREARERRRERRNDGMNLDSIRSIHEGAIQKRVKFDV</sequence>
<evidence type="ECO:0000256" key="1">
    <source>
        <dbReference type="SAM" id="MobiDB-lite"/>
    </source>
</evidence>
<comment type="caution">
    <text evidence="2">The sequence shown here is derived from an EMBL/GenBank/DDBJ whole genome shotgun (WGS) entry which is preliminary data.</text>
</comment>
<feature type="region of interest" description="Disordered" evidence="1">
    <location>
        <begin position="227"/>
        <end position="265"/>
    </location>
</feature>
<dbReference type="EMBL" id="JAQJAC010000003">
    <property type="protein sequence ID" value="KAJ5590913.1"/>
    <property type="molecule type" value="Genomic_DNA"/>
</dbReference>
<feature type="region of interest" description="Disordered" evidence="1">
    <location>
        <begin position="104"/>
        <end position="167"/>
    </location>
</feature>
<feature type="region of interest" description="Disordered" evidence="1">
    <location>
        <begin position="179"/>
        <end position="211"/>
    </location>
</feature>
<feature type="region of interest" description="Disordered" evidence="1">
    <location>
        <begin position="1"/>
        <end position="37"/>
    </location>
</feature>
<feature type="compositionally biased region" description="Basic and acidic residues" evidence="1">
    <location>
        <begin position="234"/>
        <end position="256"/>
    </location>
</feature>
<proteinExistence type="predicted"/>
<evidence type="ECO:0000313" key="3">
    <source>
        <dbReference type="Proteomes" id="UP001216150"/>
    </source>
</evidence>
<dbReference type="Proteomes" id="UP001216150">
    <property type="component" value="Unassembled WGS sequence"/>
</dbReference>
<keyword evidence="3" id="KW-1185">Reference proteome</keyword>
<accession>A0AAD6DQW0</accession>
<feature type="compositionally biased region" description="Basic residues" evidence="1">
    <location>
        <begin position="147"/>
        <end position="163"/>
    </location>
</feature>
<dbReference type="AlphaFoldDB" id="A0AAD6DQW0"/>
<protein>
    <submittedName>
        <fullName evidence="2">Uncharacterized protein</fullName>
    </submittedName>
</protein>
<gene>
    <name evidence="2" type="ORF">N7450_004885</name>
</gene>
<name>A0AAD6DQW0_9EURO</name>
<organism evidence="2 3">
    <name type="scientific">Penicillium hetheringtonii</name>
    <dbReference type="NCBI Taxonomy" id="911720"/>
    <lineage>
        <taxon>Eukaryota</taxon>
        <taxon>Fungi</taxon>
        <taxon>Dikarya</taxon>
        <taxon>Ascomycota</taxon>
        <taxon>Pezizomycotina</taxon>
        <taxon>Eurotiomycetes</taxon>
        <taxon>Eurotiomycetidae</taxon>
        <taxon>Eurotiales</taxon>
        <taxon>Aspergillaceae</taxon>
        <taxon>Penicillium</taxon>
    </lineage>
</organism>
<evidence type="ECO:0000313" key="2">
    <source>
        <dbReference type="EMBL" id="KAJ5590913.1"/>
    </source>
</evidence>
<feature type="compositionally biased region" description="Low complexity" evidence="1">
    <location>
        <begin position="25"/>
        <end position="37"/>
    </location>
</feature>
<reference evidence="2 3" key="1">
    <citation type="journal article" date="2023" name="IMA Fungus">
        <title>Comparative genomic study of the Penicillium genus elucidates a diverse pangenome and 15 lateral gene transfer events.</title>
        <authorList>
            <person name="Petersen C."/>
            <person name="Sorensen T."/>
            <person name="Nielsen M.R."/>
            <person name="Sondergaard T.E."/>
            <person name="Sorensen J.L."/>
            <person name="Fitzpatrick D.A."/>
            <person name="Frisvad J.C."/>
            <person name="Nielsen K.L."/>
        </authorList>
    </citation>
    <scope>NUCLEOTIDE SEQUENCE [LARGE SCALE GENOMIC DNA]</scope>
    <source>
        <strain evidence="2 3">IBT 29057</strain>
    </source>
</reference>